<reference evidence="2 3" key="2">
    <citation type="submission" date="2020-06" db="EMBL/GenBank/DDBJ databases">
        <title>Halomonas songnenensis sp. nov., a moderately halophilic bacterium isolated from saline and alkaline soils.</title>
        <authorList>
            <person name="Jiang J."/>
            <person name="Pan Y."/>
        </authorList>
    </citation>
    <scope>NUCLEOTIDE SEQUENCE [LARGE SCALE GENOMIC DNA]</scope>
    <source>
        <strain evidence="2 3">TBZ9</strain>
    </source>
</reference>
<name>A0A7Y3TXW2_9GAMM</name>
<evidence type="ECO:0000313" key="3">
    <source>
        <dbReference type="Proteomes" id="UP000588806"/>
    </source>
</evidence>
<dbReference type="Proteomes" id="UP000588806">
    <property type="component" value="Unassembled WGS sequence"/>
</dbReference>
<evidence type="ECO:0000256" key="1">
    <source>
        <dbReference type="SAM" id="SignalP"/>
    </source>
</evidence>
<keyword evidence="3" id="KW-1185">Reference proteome</keyword>
<gene>
    <name evidence="2" type="ORF">HLB35_08375</name>
</gene>
<organism evidence="2 3">
    <name type="scientific">Vreelandella azerica</name>
    <dbReference type="NCBI Taxonomy" id="2732867"/>
    <lineage>
        <taxon>Bacteria</taxon>
        <taxon>Pseudomonadati</taxon>
        <taxon>Pseudomonadota</taxon>
        <taxon>Gammaproteobacteria</taxon>
        <taxon>Oceanospirillales</taxon>
        <taxon>Halomonadaceae</taxon>
        <taxon>Vreelandella</taxon>
    </lineage>
</organism>
<accession>A0A7Y3TXW2</accession>
<sequence length="156" mass="17620">MTSIKKALLIPAAALLFIGTAQADDTMDINRIDHILERTSAYGFTYLEEIEIKRPGQAEVEGWLDDEWNAEVRFDLENGDTLSEKRERLITGAWGMSDEEVRSAFELARSEGMTTFEEIAIDESGMIDIEGRDANGRELEIRLRQGAAQISHIERD</sequence>
<feature type="chain" id="PRO_5031335111" evidence="1">
    <location>
        <begin position="24"/>
        <end position="156"/>
    </location>
</feature>
<dbReference type="AlphaFoldDB" id="A0A7Y3TXW2"/>
<reference evidence="2 3" key="1">
    <citation type="submission" date="2020-05" db="EMBL/GenBank/DDBJ databases">
        <authorList>
            <person name="Ruan W."/>
            <person name="Jeon C.O."/>
            <person name="Chun B.H."/>
        </authorList>
    </citation>
    <scope>NUCLEOTIDE SEQUENCE [LARGE SCALE GENOMIC DNA]</scope>
    <source>
        <strain evidence="2 3">TBZ9</strain>
    </source>
</reference>
<keyword evidence="1" id="KW-0732">Signal</keyword>
<dbReference type="RefSeq" id="WP_171702250.1">
    <property type="nucleotide sequence ID" value="NZ_JABFHI010000003.1"/>
</dbReference>
<feature type="signal peptide" evidence="1">
    <location>
        <begin position="1"/>
        <end position="23"/>
    </location>
</feature>
<evidence type="ECO:0000313" key="2">
    <source>
        <dbReference type="EMBL" id="NOG31780.1"/>
    </source>
</evidence>
<proteinExistence type="predicted"/>
<protein>
    <submittedName>
        <fullName evidence="2">PepSY domain-containing protein</fullName>
    </submittedName>
</protein>
<dbReference type="EMBL" id="JABFHI010000003">
    <property type="protein sequence ID" value="NOG31780.1"/>
    <property type="molecule type" value="Genomic_DNA"/>
</dbReference>
<comment type="caution">
    <text evidence="2">The sequence shown here is derived from an EMBL/GenBank/DDBJ whole genome shotgun (WGS) entry which is preliminary data.</text>
</comment>